<accession>A0A2H3L9A0</accession>
<evidence type="ECO:0000313" key="3">
    <source>
        <dbReference type="EMBL" id="PDV98886.1"/>
    </source>
</evidence>
<reference evidence="3 4" key="1">
    <citation type="submission" date="2016-05" db="EMBL/GenBank/DDBJ databases">
        <authorList>
            <person name="Lavstsen T."/>
            <person name="Jespersen J.S."/>
        </authorList>
    </citation>
    <scope>NUCLEOTIDE SEQUENCE [LARGE SCALE GENOMIC DNA]</scope>
    <source>
        <strain evidence="3 4">B7-9</strain>
    </source>
</reference>
<keyword evidence="1" id="KW-0812">Transmembrane</keyword>
<gene>
    <name evidence="3" type="ORF">A9Q02_02155</name>
</gene>
<feature type="domain" description="DUF4190" evidence="2">
    <location>
        <begin position="6"/>
        <end position="69"/>
    </location>
</feature>
<keyword evidence="4" id="KW-1185">Reference proteome</keyword>
<dbReference type="EMBL" id="LYXE01000090">
    <property type="protein sequence ID" value="PDV98886.1"/>
    <property type="molecule type" value="Genomic_DNA"/>
</dbReference>
<feature type="transmembrane region" description="Helical" evidence="1">
    <location>
        <begin position="6"/>
        <end position="32"/>
    </location>
</feature>
<dbReference type="AlphaFoldDB" id="A0A2H3L9A0"/>
<sequence>MPNSQLAVISVIMGVISWIILPVIGSIAAIIFGHLGRSEIRQSGGRIGGDGLAVVGLVLGYAQLIILVLGFCAFMALIVAVA</sequence>
<evidence type="ECO:0000259" key="2">
    <source>
        <dbReference type="Pfam" id="PF13828"/>
    </source>
</evidence>
<evidence type="ECO:0000313" key="4">
    <source>
        <dbReference type="Proteomes" id="UP000220922"/>
    </source>
</evidence>
<organism evidence="3 4">
    <name type="scientific">Candidatus Chloroploca asiatica</name>
    <dbReference type="NCBI Taxonomy" id="1506545"/>
    <lineage>
        <taxon>Bacteria</taxon>
        <taxon>Bacillati</taxon>
        <taxon>Chloroflexota</taxon>
        <taxon>Chloroflexia</taxon>
        <taxon>Chloroflexales</taxon>
        <taxon>Chloroflexineae</taxon>
        <taxon>Oscillochloridaceae</taxon>
        <taxon>Candidatus Chloroploca</taxon>
    </lineage>
</organism>
<evidence type="ECO:0000256" key="1">
    <source>
        <dbReference type="SAM" id="Phobius"/>
    </source>
</evidence>
<dbReference type="Pfam" id="PF13828">
    <property type="entry name" value="DUF4190"/>
    <property type="match status" value="1"/>
</dbReference>
<keyword evidence="1" id="KW-0472">Membrane</keyword>
<proteinExistence type="predicted"/>
<dbReference type="Proteomes" id="UP000220922">
    <property type="component" value="Unassembled WGS sequence"/>
</dbReference>
<keyword evidence="1" id="KW-1133">Transmembrane helix</keyword>
<comment type="caution">
    <text evidence="3">The sequence shown here is derived from an EMBL/GenBank/DDBJ whole genome shotgun (WGS) entry which is preliminary data.</text>
</comment>
<feature type="transmembrane region" description="Helical" evidence="1">
    <location>
        <begin position="52"/>
        <end position="81"/>
    </location>
</feature>
<protein>
    <recommendedName>
        <fullName evidence="2">DUF4190 domain-containing protein</fullName>
    </recommendedName>
</protein>
<dbReference type="InterPro" id="IPR025241">
    <property type="entry name" value="DUF4190"/>
</dbReference>
<name>A0A2H3L9A0_9CHLR</name>